<keyword evidence="4" id="KW-1185">Reference proteome</keyword>
<feature type="region of interest" description="Disordered" evidence="1">
    <location>
        <begin position="160"/>
        <end position="198"/>
    </location>
</feature>
<protein>
    <recommendedName>
        <fullName evidence="5">GPI anchored protein</fullName>
    </recommendedName>
</protein>
<sequence>MHIQSLALLAVGAIAAETVTLFLPGFDAQSIDGKILGHTGTTTSYLINCAAGSDADDCGIPDNGVTVTQGNSMAILSYTYDEATISESCKYDSTALECSFSLNESGTVSESSVGIPLTEVPGNVFLPVHITATEAVGASATTGASASASTAVSTGASALTTSASTSGDTSAASDATTTSPGGGSSDSTSAAATSQTKTGNAAVPIITGNARRAAGGVAAALAFAAL</sequence>
<evidence type="ECO:0000256" key="1">
    <source>
        <dbReference type="SAM" id="MobiDB-lite"/>
    </source>
</evidence>
<organism evidence="3 4">
    <name type="scientific">Aspergillus leporis</name>
    <dbReference type="NCBI Taxonomy" id="41062"/>
    <lineage>
        <taxon>Eukaryota</taxon>
        <taxon>Fungi</taxon>
        <taxon>Dikarya</taxon>
        <taxon>Ascomycota</taxon>
        <taxon>Pezizomycotina</taxon>
        <taxon>Eurotiomycetes</taxon>
        <taxon>Eurotiomycetidae</taxon>
        <taxon>Eurotiales</taxon>
        <taxon>Aspergillaceae</taxon>
        <taxon>Aspergillus</taxon>
        <taxon>Aspergillus subgen. Circumdati</taxon>
    </lineage>
</organism>
<dbReference type="Proteomes" id="UP000326565">
    <property type="component" value="Unassembled WGS sequence"/>
</dbReference>
<accession>A0A5N5X8R4</accession>
<proteinExistence type="predicted"/>
<evidence type="ECO:0008006" key="5">
    <source>
        <dbReference type="Google" id="ProtNLM"/>
    </source>
</evidence>
<evidence type="ECO:0000313" key="3">
    <source>
        <dbReference type="EMBL" id="KAB8075904.1"/>
    </source>
</evidence>
<reference evidence="3 4" key="1">
    <citation type="submission" date="2019-04" db="EMBL/GenBank/DDBJ databases">
        <title>Friends and foes A comparative genomics study of 23 Aspergillus species from section Flavi.</title>
        <authorList>
            <consortium name="DOE Joint Genome Institute"/>
            <person name="Kjaerbolling I."/>
            <person name="Vesth T."/>
            <person name="Frisvad J.C."/>
            <person name="Nybo J.L."/>
            <person name="Theobald S."/>
            <person name="Kildgaard S."/>
            <person name="Isbrandt T."/>
            <person name="Kuo A."/>
            <person name="Sato A."/>
            <person name="Lyhne E.K."/>
            <person name="Kogle M.E."/>
            <person name="Wiebenga A."/>
            <person name="Kun R.S."/>
            <person name="Lubbers R.J."/>
            <person name="Makela M.R."/>
            <person name="Barry K."/>
            <person name="Chovatia M."/>
            <person name="Clum A."/>
            <person name="Daum C."/>
            <person name="Haridas S."/>
            <person name="He G."/>
            <person name="LaButti K."/>
            <person name="Lipzen A."/>
            <person name="Mondo S."/>
            <person name="Riley R."/>
            <person name="Salamov A."/>
            <person name="Simmons B.A."/>
            <person name="Magnuson J.K."/>
            <person name="Henrissat B."/>
            <person name="Mortensen U.H."/>
            <person name="Larsen T.O."/>
            <person name="Devries R.P."/>
            <person name="Grigoriev I.V."/>
            <person name="Machida M."/>
            <person name="Baker S.E."/>
            <person name="Andersen M.R."/>
        </authorList>
    </citation>
    <scope>NUCLEOTIDE SEQUENCE [LARGE SCALE GENOMIC DNA]</scope>
    <source>
        <strain evidence="3 4">CBS 151.66</strain>
    </source>
</reference>
<name>A0A5N5X8R4_9EURO</name>
<dbReference type="OrthoDB" id="4991875at2759"/>
<feature type="chain" id="PRO_5024880465" description="GPI anchored protein" evidence="2">
    <location>
        <begin position="17"/>
        <end position="226"/>
    </location>
</feature>
<evidence type="ECO:0000256" key="2">
    <source>
        <dbReference type="SAM" id="SignalP"/>
    </source>
</evidence>
<feature type="signal peptide" evidence="2">
    <location>
        <begin position="1"/>
        <end position="16"/>
    </location>
</feature>
<dbReference type="PANTHER" id="PTHR40640">
    <property type="entry name" value="ANCHORED GLYCOPROTEIN, PUTATIVE (AFU_ORTHOLOGUE AFUA_8G04860)-RELATED"/>
    <property type="match status" value="1"/>
</dbReference>
<dbReference type="AlphaFoldDB" id="A0A5N5X8R4"/>
<evidence type="ECO:0000313" key="4">
    <source>
        <dbReference type="Proteomes" id="UP000326565"/>
    </source>
</evidence>
<keyword evidence="2" id="KW-0732">Signal</keyword>
<gene>
    <name evidence="3" type="ORF">BDV29DRAFT_101617</name>
</gene>
<dbReference type="PANTHER" id="PTHR40640:SF1">
    <property type="entry name" value="ANCHORED GLYCOPROTEIN, PUTATIVE (AFU_ORTHOLOGUE AFUA_8G04860)-RELATED"/>
    <property type="match status" value="1"/>
</dbReference>
<dbReference type="EMBL" id="ML732188">
    <property type="protein sequence ID" value="KAB8075904.1"/>
    <property type="molecule type" value="Genomic_DNA"/>
</dbReference>